<dbReference type="PRINTS" id="PR00410">
    <property type="entry name" value="PHEHYDRXLASE"/>
</dbReference>
<feature type="domain" description="FAD-binding FR-type" evidence="3">
    <location>
        <begin position="5"/>
        <end position="100"/>
    </location>
</feature>
<keyword evidence="1" id="KW-0274">FAD</keyword>
<keyword evidence="2" id="KW-0408">Iron</keyword>
<dbReference type="EMBL" id="FUWX01000005">
    <property type="protein sequence ID" value="SJZ41830.1"/>
    <property type="molecule type" value="Genomic_DNA"/>
</dbReference>
<dbReference type="SUPFAM" id="SSF52343">
    <property type="entry name" value="Ferredoxin reductase-like, C-terminal NADP-linked domain"/>
    <property type="match status" value="1"/>
</dbReference>
<comment type="cofactor">
    <cofactor evidence="2">
        <name>[2Fe-2S] cluster</name>
        <dbReference type="ChEBI" id="CHEBI:190135"/>
    </cofactor>
    <text evidence="2">Binds 1 [2Fe-2S] cluster per subunit.</text>
</comment>
<protein>
    <submittedName>
        <fullName evidence="4">Anaerobic sulfite reductase subunit B</fullName>
    </submittedName>
</protein>
<dbReference type="InterPro" id="IPR017927">
    <property type="entry name" value="FAD-bd_FR_type"/>
</dbReference>
<dbReference type="InterPro" id="IPR019480">
    <property type="entry name" value="Dihydroorotate_DH_Fe-S-bd"/>
</dbReference>
<dbReference type="CDD" id="cd06221">
    <property type="entry name" value="sulfite_reductase_like"/>
    <property type="match status" value="1"/>
</dbReference>
<dbReference type="Gene3D" id="3.40.50.80">
    <property type="entry name" value="Nucleotide-binding domain of ferredoxin-NADP reductase (FNR) module"/>
    <property type="match status" value="1"/>
</dbReference>
<comment type="cofactor">
    <cofactor evidence="1">
        <name>FAD</name>
        <dbReference type="ChEBI" id="CHEBI:57692"/>
    </cofactor>
    <text evidence="1">Binds 1 FAD per subunit.</text>
</comment>
<dbReference type="InterPro" id="IPR050353">
    <property type="entry name" value="PyrK_electron_transfer"/>
</dbReference>
<accession>A0A1T4KHD4</accession>
<evidence type="ECO:0000256" key="1">
    <source>
        <dbReference type="PIRSR" id="PIRSR006816-1"/>
    </source>
</evidence>
<dbReference type="PANTHER" id="PTHR43513">
    <property type="entry name" value="DIHYDROOROTATE DEHYDROGENASE B (NAD(+)), ELECTRON TRANSFER SUBUNIT"/>
    <property type="match status" value="1"/>
</dbReference>
<feature type="binding site" evidence="2">
    <location>
        <position position="242"/>
    </location>
    <ligand>
        <name>[2Fe-2S] cluster</name>
        <dbReference type="ChEBI" id="CHEBI:190135"/>
    </ligand>
</feature>
<dbReference type="InterPro" id="IPR008333">
    <property type="entry name" value="Cbr1-like_FAD-bd_dom"/>
</dbReference>
<sequence length="269" mass="30642">MENVIMPQFHKLLKVTKMTDIEYLFRVEYNSENEVEFGQFMQISLPQVGECPISITDFSKEEGWMEFLIRKVGVVTDKIFELKAGDILPMRGPYGKGFNIDNYRGKNLIVVAGGSGLAPVRSLINYINKYPESVESLELLFGFKDSNSILFKDEIVNWRNKFPMILTVDKGCGIDGECVGLVTEYVPQLNIKKEDFSNYEVVIVGPPNMMKYTAMEFEKLGISSENIWISFERKMSCAVGKCGHCRVDETYVCLEGPVFKYTDGKYLVD</sequence>
<dbReference type="GO" id="GO:0050660">
    <property type="term" value="F:flavin adenine dinucleotide binding"/>
    <property type="evidence" value="ECO:0007669"/>
    <property type="project" value="InterPro"/>
</dbReference>
<evidence type="ECO:0000313" key="4">
    <source>
        <dbReference type="EMBL" id="SJZ41830.1"/>
    </source>
</evidence>
<reference evidence="4 5" key="1">
    <citation type="submission" date="2017-02" db="EMBL/GenBank/DDBJ databases">
        <authorList>
            <person name="Peterson S.W."/>
        </authorList>
    </citation>
    <scope>NUCLEOTIDE SEQUENCE [LARGE SCALE GENOMIC DNA]</scope>
    <source>
        <strain evidence="4 5">ATCC 700028</strain>
    </source>
</reference>
<dbReference type="NCBIfam" id="TIGR02911">
    <property type="entry name" value="sulfite_red_B"/>
    <property type="match status" value="1"/>
</dbReference>
<name>A0A1T4KHD4_9FUSO</name>
<dbReference type="Proteomes" id="UP000191153">
    <property type="component" value="Unassembled WGS sequence"/>
</dbReference>
<proteinExistence type="predicted"/>
<feature type="binding site" evidence="1">
    <location>
        <begin position="68"/>
        <end position="70"/>
    </location>
    <ligand>
        <name>FAD</name>
        <dbReference type="ChEBI" id="CHEBI:57692"/>
    </ligand>
</feature>
<dbReference type="PROSITE" id="PS51384">
    <property type="entry name" value="FAD_FR"/>
    <property type="match status" value="1"/>
</dbReference>
<dbReference type="GO" id="GO:0006221">
    <property type="term" value="P:pyrimidine nucleotide biosynthetic process"/>
    <property type="evidence" value="ECO:0007669"/>
    <property type="project" value="InterPro"/>
</dbReference>
<dbReference type="GO" id="GO:0016491">
    <property type="term" value="F:oxidoreductase activity"/>
    <property type="evidence" value="ECO:0007669"/>
    <property type="project" value="InterPro"/>
</dbReference>
<keyword evidence="5" id="KW-1185">Reference proteome</keyword>
<dbReference type="Gene3D" id="2.40.30.10">
    <property type="entry name" value="Translation factors"/>
    <property type="match status" value="1"/>
</dbReference>
<dbReference type="RefSeq" id="WP_078692968.1">
    <property type="nucleotide sequence ID" value="NZ_FUWX01000005.1"/>
</dbReference>
<dbReference type="PANTHER" id="PTHR43513:SF1">
    <property type="entry name" value="ANAEROBIC SULFITE REDUCTASE SUBUNIT B"/>
    <property type="match status" value="1"/>
</dbReference>
<feature type="binding site" evidence="2">
    <location>
        <position position="253"/>
    </location>
    <ligand>
        <name>[2Fe-2S] cluster</name>
        <dbReference type="ChEBI" id="CHEBI:190135"/>
    </ligand>
</feature>
<gene>
    <name evidence="4" type="ORF">SAMN02745174_00424</name>
</gene>
<dbReference type="PIRSF" id="PIRSF006816">
    <property type="entry name" value="Cyc3_hyd_g"/>
    <property type="match status" value="1"/>
</dbReference>
<dbReference type="InterPro" id="IPR001433">
    <property type="entry name" value="OxRdtase_FAD/NAD-bd"/>
</dbReference>
<keyword evidence="2" id="KW-0001">2Fe-2S</keyword>
<organism evidence="4 5">
    <name type="scientific">Cetobacterium ceti</name>
    <dbReference type="NCBI Taxonomy" id="180163"/>
    <lineage>
        <taxon>Bacteria</taxon>
        <taxon>Fusobacteriati</taxon>
        <taxon>Fusobacteriota</taxon>
        <taxon>Fusobacteriia</taxon>
        <taxon>Fusobacteriales</taxon>
        <taxon>Fusobacteriaceae</taxon>
        <taxon>Cetobacterium</taxon>
    </lineage>
</organism>
<feature type="binding site" evidence="2">
    <location>
        <position position="237"/>
    </location>
    <ligand>
        <name>[2Fe-2S] cluster</name>
        <dbReference type="ChEBI" id="CHEBI:190135"/>
    </ligand>
</feature>
<keyword evidence="1" id="KW-0285">Flavoprotein</keyword>
<dbReference type="InterPro" id="IPR017938">
    <property type="entry name" value="Riboflavin_synthase-like_b-brl"/>
</dbReference>
<dbReference type="Pfam" id="PF00175">
    <property type="entry name" value="NAD_binding_1"/>
    <property type="match status" value="1"/>
</dbReference>
<evidence type="ECO:0000256" key="2">
    <source>
        <dbReference type="PIRSR" id="PIRSR006816-2"/>
    </source>
</evidence>
<dbReference type="OrthoDB" id="9796486at2"/>
<dbReference type="Pfam" id="PF10418">
    <property type="entry name" value="DHODB_Fe-S_bind"/>
    <property type="match status" value="1"/>
</dbReference>
<dbReference type="InterPro" id="IPR014260">
    <property type="entry name" value="Sulphite_reductase_B"/>
</dbReference>
<dbReference type="InterPro" id="IPR012165">
    <property type="entry name" value="Cyt_c3_hydrogenase_gsu"/>
</dbReference>
<dbReference type="GO" id="GO:0051537">
    <property type="term" value="F:2 iron, 2 sulfur cluster binding"/>
    <property type="evidence" value="ECO:0007669"/>
    <property type="project" value="UniProtKB-KW"/>
</dbReference>
<evidence type="ECO:0000313" key="5">
    <source>
        <dbReference type="Proteomes" id="UP000191153"/>
    </source>
</evidence>
<evidence type="ECO:0000259" key="3">
    <source>
        <dbReference type="PROSITE" id="PS51384"/>
    </source>
</evidence>
<feature type="binding site" evidence="2">
    <location>
        <position position="245"/>
    </location>
    <ligand>
        <name>[2Fe-2S] cluster</name>
        <dbReference type="ChEBI" id="CHEBI:190135"/>
    </ligand>
</feature>
<dbReference type="InterPro" id="IPR039261">
    <property type="entry name" value="FNR_nucleotide-bd"/>
</dbReference>
<dbReference type="AlphaFoldDB" id="A0A1T4KHD4"/>
<dbReference type="STRING" id="180163.SAMN02745174_00424"/>
<dbReference type="SUPFAM" id="SSF63380">
    <property type="entry name" value="Riboflavin synthase domain-like"/>
    <property type="match status" value="1"/>
</dbReference>
<dbReference type="GO" id="GO:0046872">
    <property type="term" value="F:metal ion binding"/>
    <property type="evidence" value="ECO:0007669"/>
    <property type="project" value="UniProtKB-KW"/>
</dbReference>
<keyword evidence="2" id="KW-0411">Iron-sulfur</keyword>
<keyword evidence="2" id="KW-0479">Metal-binding</keyword>
<dbReference type="Pfam" id="PF00970">
    <property type="entry name" value="FAD_binding_6"/>
    <property type="match status" value="1"/>
</dbReference>